<reference evidence="6" key="1">
    <citation type="submission" date="2022-01" db="EMBL/GenBank/DDBJ databases">
        <authorList>
            <person name="King R."/>
        </authorList>
    </citation>
    <scope>NUCLEOTIDE SEQUENCE</scope>
</reference>
<feature type="coiled-coil region" evidence="5">
    <location>
        <begin position="432"/>
        <end position="521"/>
    </location>
</feature>
<dbReference type="GO" id="GO:0036159">
    <property type="term" value="P:inner dynein arm assembly"/>
    <property type="evidence" value="ECO:0007669"/>
    <property type="project" value="InterPro"/>
</dbReference>
<dbReference type="GO" id="GO:0060287">
    <property type="term" value="P:epithelial cilium movement involved in determination of left/right asymmetry"/>
    <property type="evidence" value="ECO:0007669"/>
    <property type="project" value="TreeGrafter"/>
</dbReference>
<dbReference type="InterPro" id="IPR033290">
    <property type="entry name" value="CCDC39"/>
</dbReference>
<dbReference type="OrthoDB" id="420518at2759"/>
<evidence type="ECO:0000256" key="2">
    <source>
        <dbReference type="ARBA" id="ARBA00016725"/>
    </source>
</evidence>
<feature type="coiled-coil region" evidence="5">
    <location>
        <begin position="674"/>
        <end position="701"/>
    </location>
</feature>
<organism evidence="6 7">
    <name type="scientific">Ceutorhynchus assimilis</name>
    <name type="common">cabbage seed weevil</name>
    <dbReference type="NCBI Taxonomy" id="467358"/>
    <lineage>
        <taxon>Eukaryota</taxon>
        <taxon>Metazoa</taxon>
        <taxon>Ecdysozoa</taxon>
        <taxon>Arthropoda</taxon>
        <taxon>Hexapoda</taxon>
        <taxon>Insecta</taxon>
        <taxon>Pterygota</taxon>
        <taxon>Neoptera</taxon>
        <taxon>Endopterygota</taxon>
        <taxon>Coleoptera</taxon>
        <taxon>Polyphaga</taxon>
        <taxon>Cucujiformia</taxon>
        <taxon>Curculionidae</taxon>
        <taxon>Ceutorhynchinae</taxon>
        <taxon>Ceutorhynchus</taxon>
    </lineage>
</organism>
<keyword evidence="7" id="KW-1185">Reference proteome</keyword>
<dbReference type="GO" id="GO:0005930">
    <property type="term" value="C:axoneme"/>
    <property type="evidence" value="ECO:0007669"/>
    <property type="project" value="InterPro"/>
</dbReference>
<dbReference type="Gene3D" id="1.20.5.110">
    <property type="match status" value="1"/>
</dbReference>
<evidence type="ECO:0000256" key="1">
    <source>
        <dbReference type="ARBA" id="ARBA00005805"/>
    </source>
</evidence>
<evidence type="ECO:0000313" key="6">
    <source>
        <dbReference type="EMBL" id="CAH1133222.1"/>
    </source>
</evidence>
<evidence type="ECO:0000256" key="5">
    <source>
        <dbReference type="SAM" id="Coils"/>
    </source>
</evidence>
<sequence length="912" mass="107578">MPYFEEIIKKLGWDDGFQIPVANAENQELEQELIALTLRKIKAKNDLENSVTRQNNIQDHFKYIKQEHEHNQKLFTAHKQQNDDEVNHYHILKAELTKTERCTTEVSKRIAFLGERKEILRNELQKAVIKVDRIKQETGWDIEALKGWEEALKKRDNDNELFKKVSKEDERRFNELEAKRQLLQAEYDWKHQAIGKIVCELKSCEMIIERTGKAIVQQIDERESIKKQWQNAMQMLQQRNKDIEGYHLNMEVLRNSLQSAEIRLQEENNMLENEERQNQKMKMKIQNLNEQHSRMKEGLERLVNIIATTRGEYSVLKRKVSSSSQLLGKLRLQSKEQDKDIDKYKRVIIKNEKKIKTLYGQIEDMKNTTNSSSERVEKIYKMIDVEEKRCALLTTDTEKINNHLYRTVQLLKEQESIGKTLEAQINNCQCIANKLRKHIRDEKRSLEKLKEVVYDMQFRIDEFEQKLCKLEGSNNKDEFVDEKEEKIKELEKTLADHSEVLHTLQNQVDRLQDEMRKLSNFIAANMDQLEVVQNSVENYLLEYDIGRKHIAAARKSCQEKQVEENIMRLRIDHIEGDMQKANQKIFSLQKLRLSLDTATKEHILNIDTKNTVVNAKRKHLDEEMSRLKSDITLQKVKVEHLMKKYYIELMSLGKDDDGQPLSIAHIKIQNAQEKFMLQQEGDELDQKIKIAEQEIVAIENTLKLVNLSNVCFRNNLAPLKEDDLEVQEVKTLERELKDWILKARKARNDLMEQEKIHDDLSKTLNETLMVEKQERKELTRQLEEENCLIEKQRKNKEEKVKRTHHLIRQALKKLRNRTDFSIYEQDSEVRQLRDANNTVIKKLYSLSSEYPDIAPNLNKYTTEQNIDLQSFASLSSESFSSTSSIHSRVSTNRSFSMESVAVATTKVDILFK</sequence>
<feature type="coiled-coil region" evidence="5">
    <location>
        <begin position="219"/>
        <end position="305"/>
    </location>
</feature>
<keyword evidence="3 5" id="KW-0175">Coiled coil</keyword>
<protein>
    <recommendedName>
        <fullName evidence="2">Coiled-coil domain-containing protein 39</fullName>
    </recommendedName>
</protein>
<dbReference type="PANTHER" id="PTHR18962:SF0">
    <property type="entry name" value="COILED-COIL DOMAIN-CONTAINING PROTEIN 39"/>
    <property type="match status" value="1"/>
</dbReference>
<comment type="function">
    <text evidence="4">Required for assembly of dynein regulatory complex (DRC) and inner dynein arm (IDA) complexes, which are responsible for ciliary beat regulation, thereby playing a central role in motility in cilia and flagella. Probably acts together with CCDC40 to form a molecular ruler that determines the 96 nanometer (nm) repeat length and arrangements of components in cilia and flagella. Not required for outer dynein arm complexes assembly.</text>
</comment>
<dbReference type="Pfam" id="PF24161">
    <property type="entry name" value="CCDC39"/>
    <property type="match status" value="1"/>
</dbReference>
<dbReference type="GO" id="GO:0005576">
    <property type="term" value="C:extracellular region"/>
    <property type="evidence" value="ECO:0007669"/>
    <property type="project" value="GOC"/>
</dbReference>
<dbReference type="EMBL" id="OU892283">
    <property type="protein sequence ID" value="CAH1133222.1"/>
    <property type="molecule type" value="Genomic_DNA"/>
</dbReference>
<dbReference type="PANTHER" id="PTHR18962">
    <property type="entry name" value="COILED-COIL DOMAIN-CONTAINING PROTEIN 39"/>
    <property type="match status" value="1"/>
</dbReference>
<accession>A0A9P0GNB9</accession>
<dbReference type="AlphaFoldDB" id="A0A9P0GNB9"/>
<evidence type="ECO:0000256" key="3">
    <source>
        <dbReference type="ARBA" id="ARBA00023054"/>
    </source>
</evidence>
<proteinExistence type="inferred from homology"/>
<dbReference type="Proteomes" id="UP001152799">
    <property type="component" value="Chromosome 7"/>
</dbReference>
<dbReference type="GO" id="GO:0060285">
    <property type="term" value="P:cilium-dependent cell motility"/>
    <property type="evidence" value="ECO:0007669"/>
    <property type="project" value="TreeGrafter"/>
</dbReference>
<gene>
    <name evidence="6" type="ORF">CEUTPL_LOCUS11685</name>
</gene>
<feature type="coiled-coil region" evidence="5">
    <location>
        <begin position="19"/>
        <end position="46"/>
    </location>
</feature>
<evidence type="ECO:0000256" key="4">
    <source>
        <dbReference type="ARBA" id="ARBA00045182"/>
    </source>
</evidence>
<feature type="coiled-coil region" evidence="5">
    <location>
        <begin position="729"/>
        <end position="802"/>
    </location>
</feature>
<evidence type="ECO:0000313" key="7">
    <source>
        <dbReference type="Proteomes" id="UP001152799"/>
    </source>
</evidence>
<name>A0A9P0GNB9_9CUCU</name>
<comment type="similarity">
    <text evidence="1">Belongs to the CCDC39 family.</text>
</comment>